<evidence type="ECO:0000256" key="1">
    <source>
        <dbReference type="ARBA" id="ARBA00005567"/>
    </source>
</evidence>
<evidence type="ECO:0000313" key="10">
    <source>
        <dbReference type="EMBL" id="KAH0911072.1"/>
    </source>
</evidence>
<keyword evidence="3 7" id="KW-0217">Developmental protein</keyword>
<accession>A0ABQ8C1W5</accession>
<organism evidence="10 11">
    <name type="scientific">Brassica napus</name>
    <name type="common">Rape</name>
    <dbReference type="NCBI Taxonomy" id="3708"/>
    <lineage>
        <taxon>Eukaryota</taxon>
        <taxon>Viridiplantae</taxon>
        <taxon>Streptophyta</taxon>
        <taxon>Embryophyta</taxon>
        <taxon>Tracheophyta</taxon>
        <taxon>Spermatophyta</taxon>
        <taxon>Magnoliopsida</taxon>
        <taxon>eudicotyledons</taxon>
        <taxon>Gunneridae</taxon>
        <taxon>Pentapetalae</taxon>
        <taxon>rosids</taxon>
        <taxon>malvids</taxon>
        <taxon>Brassicales</taxon>
        <taxon>Brassicaceae</taxon>
        <taxon>Brassiceae</taxon>
        <taxon>Brassica</taxon>
    </lineage>
</organism>
<dbReference type="Pfam" id="PF07899">
    <property type="entry name" value="Frigida"/>
    <property type="match status" value="1"/>
</dbReference>
<dbReference type="PROSITE" id="PS00880">
    <property type="entry name" value="ACB_1"/>
    <property type="match status" value="1"/>
</dbReference>
<feature type="domain" description="ACB" evidence="9">
    <location>
        <begin position="599"/>
        <end position="681"/>
    </location>
</feature>
<evidence type="ECO:0000256" key="7">
    <source>
        <dbReference type="RuleBase" id="RU364012"/>
    </source>
</evidence>
<comment type="similarity">
    <text evidence="2 7">Belongs to the Frigida family.</text>
</comment>
<dbReference type="InterPro" id="IPR012474">
    <property type="entry name" value="Frigida"/>
</dbReference>
<sequence>MIRALSLGRGGSHNTFSAGFSLREEVILLHRLRRLITGLLPIRVLDSIVGFAEGGAPACMRSDSGGSSCLPFVTRVHWAPGVRTRGGGAGIFLDDFGSRWFKLGDPLWHGSILFGVMRMYLASSCQQNLSIYTAFSGNRDYDEMAAGGTNQSKSRAPPTMTAPESISLAINQIDEKKQKLKQAFDDLQPHCSLLSPSFNLSWSDIDSRFSSLQSSLSDRFRLLQSDITEPPPLLWPELRTFCDNMDGKGLGKFMVDNSNKRLSIEPELAQAIRSSSSPAALVLDAIQGSYRCSPPSSARALDARRTFVLLLEALIEIKPSLTNELRERARTLASDWRLNICNKSSEALGFLHLVVVFELVSVFKMEEILDYVFLISKCRQATTLSKMLGLDKTIVAGIVQKLLHTGRLLAAVTFIYEFEMTDRFRPVNVLKTSLYNSREAAKRVCAEGGNSLKAQNEATDKELSALRLVIRVIKERNLEIEFFEEDLEESVQELENLRAQRRQAAKPASPAIPPKRPRVATGNNLTTRTHNQQPPLLPDPRHGLQVNPFGFVNSTVPGVNVPYGNQLAPYGSVPAPAIVARPVYYQQQTGYGLRNGVGEFEEHAEKVKTLTTKPSDEDLLILYGLFKQATVGPVTTSRPGMFSMKERAKWDAWKAVEAKSTDEAMSDYITKVKQLMEAAEAST</sequence>
<evidence type="ECO:0000256" key="2">
    <source>
        <dbReference type="ARBA" id="ARBA00008956"/>
    </source>
</evidence>
<evidence type="ECO:0000256" key="3">
    <source>
        <dbReference type="ARBA" id="ARBA00022473"/>
    </source>
</evidence>
<dbReference type="PRINTS" id="PR00689">
    <property type="entry name" value="ACOABINDINGP"/>
</dbReference>
<dbReference type="Proteomes" id="UP000824890">
    <property type="component" value="Unassembled WGS sequence"/>
</dbReference>
<dbReference type="InterPro" id="IPR014352">
    <property type="entry name" value="FERM/acyl-CoA-bd_prot_sf"/>
</dbReference>
<evidence type="ECO:0000256" key="6">
    <source>
        <dbReference type="ARBA" id="ARBA00023121"/>
    </source>
</evidence>
<dbReference type="SUPFAM" id="SSF47027">
    <property type="entry name" value="Acyl-CoA binding protein"/>
    <property type="match status" value="1"/>
</dbReference>
<evidence type="ECO:0000256" key="4">
    <source>
        <dbReference type="ARBA" id="ARBA00022782"/>
    </source>
</evidence>
<dbReference type="EMBL" id="JAGKQM010000009">
    <property type="protein sequence ID" value="KAH0911072.1"/>
    <property type="molecule type" value="Genomic_DNA"/>
</dbReference>
<keyword evidence="4 7" id="KW-0221">Differentiation</keyword>
<dbReference type="InterPro" id="IPR022408">
    <property type="entry name" value="Acyl-CoA-binding_prot_CS"/>
</dbReference>
<name>A0ABQ8C1W5_BRANA</name>
<dbReference type="PANTHER" id="PTHR31791:SF47">
    <property type="entry name" value="INACTIVE FRIGIDA-LIKE PROTEIN 2"/>
    <property type="match status" value="1"/>
</dbReference>
<proteinExistence type="inferred from homology"/>
<dbReference type="Pfam" id="PF00887">
    <property type="entry name" value="ACBP"/>
    <property type="match status" value="1"/>
</dbReference>
<keyword evidence="11" id="KW-1185">Reference proteome</keyword>
<dbReference type="InterPro" id="IPR035984">
    <property type="entry name" value="Acyl-CoA-binding_sf"/>
</dbReference>
<dbReference type="InterPro" id="IPR000582">
    <property type="entry name" value="Acyl-CoA-binding_protein"/>
</dbReference>
<dbReference type="PROSITE" id="PS51228">
    <property type="entry name" value="ACB_2"/>
    <property type="match status" value="1"/>
</dbReference>
<keyword evidence="5 7" id="KW-0287">Flowering</keyword>
<dbReference type="Gene3D" id="1.20.80.10">
    <property type="match status" value="1"/>
</dbReference>
<evidence type="ECO:0000256" key="8">
    <source>
        <dbReference type="SAM" id="MobiDB-lite"/>
    </source>
</evidence>
<feature type="region of interest" description="Disordered" evidence="8">
    <location>
        <begin position="502"/>
        <end position="523"/>
    </location>
</feature>
<keyword evidence="6" id="KW-0446">Lipid-binding</keyword>
<reference evidence="10 11" key="1">
    <citation type="submission" date="2021-05" db="EMBL/GenBank/DDBJ databases">
        <title>Genome Assembly of Synthetic Allotetraploid Brassica napus Reveals Homoeologous Exchanges between Subgenomes.</title>
        <authorList>
            <person name="Davis J.T."/>
        </authorList>
    </citation>
    <scope>NUCLEOTIDE SEQUENCE [LARGE SCALE GENOMIC DNA]</scope>
    <source>
        <strain evidence="11">cv. Da-Ae</strain>
        <tissue evidence="10">Seedling</tissue>
    </source>
</reference>
<dbReference type="PANTHER" id="PTHR31791">
    <property type="entry name" value="FRIGIDA-LIKE PROTEIN 3-RELATED"/>
    <property type="match status" value="1"/>
</dbReference>
<comment type="caution">
    <text evidence="10">The sequence shown here is derived from an EMBL/GenBank/DDBJ whole genome shotgun (WGS) entry which is preliminary data.</text>
</comment>
<protein>
    <recommendedName>
        <fullName evidence="7">FRIGIDA-like protein</fullName>
    </recommendedName>
</protein>
<evidence type="ECO:0000313" key="11">
    <source>
        <dbReference type="Proteomes" id="UP000824890"/>
    </source>
</evidence>
<dbReference type="CDD" id="cd00435">
    <property type="entry name" value="ACBP"/>
    <property type="match status" value="1"/>
</dbReference>
<comment type="similarity">
    <text evidence="1">Belongs to the ACBP family.</text>
</comment>
<evidence type="ECO:0000259" key="9">
    <source>
        <dbReference type="PROSITE" id="PS51228"/>
    </source>
</evidence>
<gene>
    <name evidence="10" type="ORF">HID58_034393</name>
</gene>
<evidence type="ECO:0000256" key="5">
    <source>
        <dbReference type="ARBA" id="ARBA00023089"/>
    </source>
</evidence>